<reference evidence="15 16" key="1">
    <citation type="submission" date="2016-10" db="EMBL/GenBank/DDBJ databases">
        <authorList>
            <person name="de Groot N.N."/>
        </authorList>
    </citation>
    <scope>NUCLEOTIDE SEQUENCE [LARGE SCALE GENOMIC DNA]</scope>
    <source>
        <strain evidence="15 16">CGMCC 1.7005</strain>
    </source>
</reference>
<dbReference type="CDD" id="cd18804">
    <property type="entry name" value="SF2_C_priA"/>
    <property type="match status" value="1"/>
</dbReference>
<dbReference type="PANTHER" id="PTHR30580">
    <property type="entry name" value="PRIMOSOMAL PROTEIN N"/>
    <property type="match status" value="1"/>
</dbReference>
<dbReference type="GO" id="GO:0016887">
    <property type="term" value="F:ATP hydrolysis activity"/>
    <property type="evidence" value="ECO:0007669"/>
    <property type="project" value="RHEA"/>
</dbReference>
<dbReference type="GO" id="GO:0006302">
    <property type="term" value="P:double-strand break repair"/>
    <property type="evidence" value="ECO:0007669"/>
    <property type="project" value="InterPro"/>
</dbReference>
<dbReference type="RefSeq" id="WP_090247337.1">
    <property type="nucleotide sequence ID" value="NZ_FPAS01000001.1"/>
</dbReference>
<proteinExistence type="inferred from homology"/>
<dbReference type="GO" id="GO:0043138">
    <property type="term" value="F:3'-5' DNA helicase activity"/>
    <property type="evidence" value="ECO:0007669"/>
    <property type="project" value="UniProtKB-EC"/>
</dbReference>
<protein>
    <recommendedName>
        <fullName evidence="12">Replication restart protein PriA</fullName>
    </recommendedName>
    <alternativeName>
        <fullName evidence="12">ATP-dependent DNA helicase PriA</fullName>
        <ecNumber evidence="12">5.6.2.4</ecNumber>
    </alternativeName>
    <alternativeName>
        <fullName evidence="12">DNA 3'-5' helicase PriA</fullName>
    </alternativeName>
</protein>
<dbReference type="NCBIfam" id="TIGR00595">
    <property type="entry name" value="priA"/>
    <property type="match status" value="1"/>
</dbReference>
<dbReference type="GO" id="GO:0006269">
    <property type="term" value="P:DNA replication, synthesis of primer"/>
    <property type="evidence" value="ECO:0007669"/>
    <property type="project" value="UniProtKB-KW"/>
</dbReference>
<keyword evidence="6 12" id="KW-0347">Helicase</keyword>
<evidence type="ECO:0000256" key="1">
    <source>
        <dbReference type="ARBA" id="ARBA00022515"/>
    </source>
</evidence>
<dbReference type="EMBL" id="FPAS01000001">
    <property type="protein sequence ID" value="SFT53324.1"/>
    <property type="molecule type" value="Genomic_DNA"/>
</dbReference>
<keyword evidence="16" id="KW-1185">Reference proteome</keyword>
<evidence type="ECO:0000256" key="5">
    <source>
        <dbReference type="ARBA" id="ARBA00022801"/>
    </source>
</evidence>
<dbReference type="EC" id="5.6.2.4" evidence="12"/>
<comment type="cofactor">
    <cofactor evidence="12">
        <name>Zn(2+)</name>
        <dbReference type="ChEBI" id="CHEBI:29105"/>
    </cofactor>
    <text evidence="12">Binds 2 zinc ions per subunit.</text>
</comment>
<dbReference type="GO" id="GO:0005524">
    <property type="term" value="F:ATP binding"/>
    <property type="evidence" value="ECO:0007669"/>
    <property type="project" value="UniProtKB-UniRule"/>
</dbReference>
<dbReference type="InterPro" id="IPR040498">
    <property type="entry name" value="PriA_CRR"/>
</dbReference>
<dbReference type="PANTHER" id="PTHR30580:SF0">
    <property type="entry name" value="PRIMOSOMAL PROTEIN N"/>
    <property type="match status" value="1"/>
</dbReference>
<evidence type="ECO:0000256" key="10">
    <source>
        <dbReference type="ARBA" id="ARBA00023235"/>
    </source>
</evidence>
<dbReference type="GO" id="GO:0006310">
    <property type="term" value="P:DNA recombination"/>
    <property type="evidence" value="ECO:0007669"/>
    <property type="project" value="InterPro"/>
</dbReference>
<keyword evidence="10 12" id="KW-0413">Isomerase</keyword>
<gene>
    <name evidence="12" type="primary">priA</name>
    <name evidence="15" type="ORF">SAMN05216474_1132</name>
</gene>
<dbReference type="InterPro" id="IPR001650">
    <property type="entry name" value="Helicase_C-like"/>
</dbReference>
<comment type="subunit">
    <text evidence="12">Component of the replication restart primosome.</text>
</comment>
<dbReference type="Pfam" id="PF18319">
    <property type="entry name" value="Zn_ribbon_PriA"/>
    <property type="match status" value="1"/>
</dbReference>
<feature type="binding site" evidence="12">
    <location>
        <position position="543"/>
    </location>
    <ligand>
        <name>Zn(2+)</name>
        <dbReference type="ChEBI" id="CHEBI:29105"/>
        <label>2</label>
    </ligand>
</feature>
<evidence type="ECO:0000313" key="16">
    <source>
        <dbReference type="Proteomes" id="UP000236454"/>
    </source>
</evidence>
<evidence type="ECO:0000256" key="9">
    <source>
        <dbReference type="ARBA" id="ARBA00023125"/>
    </source>
</evidence>
<comment type="similarity">
    <text evidence="12">Belongs to the helicase family. PriA subfamily.</text>
</comment>
<dbReference type="Gene3D" id="3.40.1440.60">
    <property type="entry name" value="PriA, 3(prime) DNA-binding domain"/>
    <property type="match status" value="1"/>
</dbReference>
<dbReference type="FunFam" id="3.40.50.300:FF:000489">
    <property type="entry name" value="Primosome assembly protein PriA"/>
    <property type="match status" value="1"/>
</dbReference>
<dbReference type="GO" id="GO:1990077">
    <property type="term" value="C:primosome complex"/>
    <property type="evidence" value="ECO:0007669"/>
    <property type="project" value="UniProtKB-UniRule"/>
</dbReference>
<evidence type="ECO:0000259" key="14">
    <source>
        <dbReference type="PROSITE" id="PS51194"/>
    </source>
</evidence>
<feature type="binding site" evidence="12">
    <location>
        <position position="577"/>
    </location>
    <ligand>
        <name>Zn(2+)</name>
        <dbReference type="ChEBI" id="CHEBI:29105"/>
        <label>1</label>
    </ligand>
</feature>
<comment type="catalytic activity">
    <reaction evidence="12">
        <text>Couples ATP hydrolysis with the unwinding of duplex DNA by translocating in the 3'-5' direction.</text>
        <dbReference type="EC" id="5.6.2.4"/>
    </reaction>
</comment>
<dbReference type="InterPro" id="IPR005259">
    <property type="entry name" value="PriA"/>
</dbReference>
<evidence type="ECO:0000256" key="8">
    <source>
        <dbReference type="ARBA" id="ARBA00022840"/>
    </source>
</evidence>
<evidence type="ECO:0000256" key="6">
    <source>
        <dbReference type="ARBA" id="ARBA00022806"/>
    </source>
</evidence>
<dbReference type="InterPro" id="IPR042115">
    <property type="entry name" value="PriA_3primeBD_sf"/>
</dbReference>
<evidence type="ECO:0000256" key="3">
    <source>
        <dbReference type="ARBA" id="ARBA00022723"/>
    </source>
</evidence>
<dbReference type="PROSITE" id="PS51194">
    <property type="entry name" value="HELICASE_CTER"/>
    <property type="match status" value="1"/>
</dbReference>
<dbReference type="InterPro" id="IPR014001">
    <property type="entry name" value="Helicase_ATP-bd"/>
</dbReference>
<dbReference type="InterPro" id="IPR041236">
    <property type="entry name" value="PriA_C"/>
</dbReference>
<keyword evidence="9 12" id="KW-0238">DNA-binding</keyword>
<accession>A0A1I6YSC7</accession>
<evidence type="ECO:0000256" key="4">
    <source>
        <dbReference type="ARBA" id="ARBA00022741"/>
    </source>
</evidence>
<feature type="binding site" evidence="12">
    <location>
        <position position="574"/>
    </location>
    <ligand>
        <name>Zn(2+)</name>
        <dbReference type="ChEBI" id="CHEBI:29105"/>
        <label>1</label>
    </ligand>
</feature>
<dbReference type="InterPro" id="IPR041222">
    <property type="entry name" value="PriA_3primeBD"/>
</dbReference>
<dbReference type="OrthoDB" id="9759544at2"/>
<dbReference type="Proteomes" id="UP000236454">
    <property type="component" value="Unassembled WGS sequence"/>
</dbReference>
<keyword evidence="1 12" id="KW-0639">Primosome</keyword>
<evidence type="ECO:0000256" key="7">
    <source>
        <dbReference type="ARBA" id="ARBA00022833"/>
    </source>
</evidence>
<dbReference type="SMART" id="SM00487">
    <property type="entry name" value="DEXDc"/>
    <property type="match status" value="1"/>
</dbReference>
<organism evidence="15 16">
    <name type="scientific">Lishizhenia tianjinensis</name>
    <dbReference type="NCBI Taxonomy" id="477690"/>
    <lineage>
        <taxon>Bacteria</taxon>
        <taxon>Pseudomonadati</taxon>
        <taxon>Bacteroidota</taxon>
        <taxon>Flavobacteriia</taxon>
        <taxon>Flavobacteriales</taxon>
        <taxon>Crocinitomicaceae</taxon>
        <taxon>Lishizhenia</taxon>
    </lineage>
</organism>
<keyword evidence="5 12" id="KW-0378">Hydrolase</keyword>
<feature type="binding site" evidence="12">
    <location>
        <position position="564"/>
    </location>
    <ligand>
        <name>Zn(2+)</name>
        <dbReference type="ChEBI" id="CHEBI:29105"/>
        <label>2</label>
    </ligand>
</feature>
<feature type="domain" description="Helicase C-terminal" evidence="14">
    <location>
        <begin position="574"/>
        <end position="728"/>
    </location>
</feature>
<dbReference type="Gene3D" id="3.40.50.300">
    <property type="entry name" value="P-loop containing nucleotide triphosphate hydrolases"/>
    <property type="match status" value="2"/>
</dbReference>
<evidence type="ECO:0000259" key="13">
    <source>
        <dbReference type="PROSITE" id="PS51192"/>
    </source>
</evidence>
<dbReference type="GO" id="GO:0003677">
    <property type="term" value="F:DNA binding"/>
    <property type="evidence" value="ECO:0007669"/>
    <property type="project" value="UniProtKB-UniRule"/>
</dbReference>
<dbReference type="CDD" id="cd17929">
    <property type="entry name" value="DEXHc_priA"/>
    <property type="match status" value="1"/>
</dbReference>
<dbReference type="SUPFAM" id="SSF52540">
    <property type="entry name" value="P-loop containing nucleoside triphosphate hydrolases"/>
    <property type="match status" value="2"/>
</dbReference>
<dbReference type="Pfam" id="PF17764">
    <property type="entry name" value="PriA_3primeBD"/>
    <property type="match status" value="1"/>
</dbReference>
<sequence length="827" mass="95069">MAERKTFFVEVLLPLALNKSFTYRVPFELNEHVKPGIRVVVPFGKAKLFTGLITKVHEDVPSYQAKYIEHVLDENPIITGNQFKLWNWIADYYMAPLGDVMNAALPSNFKLASETKIILHPEFNKNILDRLDDREYQIYEALEIQEELDLKEISEIVGIKTIQPIINKLIGYKVLLTKEELRHKFTPKTALFIRLTDEYAQQDKLEAYLQELSDAKGKDKQLQAILTYLKLGGLKGNKAEFILRKRLESEGASVSSLNTLEKNGVLFSDRLEISRLGEADDETKQRKALSEDQQRALDEVRTSFTDKDVCLLHGVTGSGKTEIYVELIQEQLDAGKQVLFLLPEIALTTQLINRLSAYFGDLVGVYHSKFNQNERVEIWNALLNNNPTKFRIILGARSSLFLPFRDLGLIIIDEEHESSFKQYDPSPRYNARDSAIVLGALHKTKVLLGSATPAFETYFNAQEGKFGLVELNKRFGDVQMPEILTANLKKEKIQKTMNMHFSSFLVQHMEEALQNGEQIILFQNRRGYNPIWNCEICGWTPKCKNCDVSLTYHKHGNALKCHYCSYYAAPMGSCPKCSSNRLKMVGFGTEKIEDDLSVLFPKAKVQRLDLDTTRQKNSYSEIISNFENREIDILVGTQMVTKGLDFDNVSLVGILDADLMLNRADFRAFERSYHLMSQVAGRAGRKSKRGKVIIQTHDVDHWVIRHVIEHDYNGFYKNEIMERKNYLYPPFYKIINFTLKHRKEQDLEAMAADFGRRLYNVFGSRILGPEAPAIKRIQNNYIQVVKLKMEREASPKKVKAKITEIIDKFYSEPMHKSVRINIDVDPM</sequence>
<keyword evidence="8 12" id="KW-0067">ATP-binding</keyword>
<feature type="binding site" evidence="12">
    <location>
        <position position="546"/>
    </location>
    <ligand>
        <name>Zn(2+)</name>
        <dbReference type="ChEBI" id="CHEBI:29105"/>
        <label>2</label>
    </ligand>
</feature>
<feature type="binding site" evidence="12">
    <location>
        <position position="561"/>
    </location>
    <ligand>
        <name>Zn(2+)</name>
        <dbReference type="ChEBI" id="CHEBI:29105"/>
        <label>2</label>
    </ligand>
</feature>
<keyword evidence="7 12" id="KW-0862">Zinc</keyword>
<feature type="binding site" evidence="12">
    <location>
        <position position="537"/>
    </location>
    <ligand>
        <name>Zn(2+)</name>
        <dbReference type="ChEBI" id="CHEBI:29105"/>
        <label>1</label>
    </ligand>
</feature>
<dbReference type="Pfam" id="PF18074">
    <property type="entry name" value="PriA_C"/>
    <property type="match status" value="1"/>
</dbReference>
<keyword evidence="4 12" id="KW-0547">Nucleotide-binding</keyword>
<feature type="binding site" evidence="12">
    <location>
        <position position="534"/>
    </location>
    <ligand>
        <name>Zn(2+)</name>
        <dbReference type="ChEBI" id="CHEBI:29105"/>
        <label>1</label>
    </ligand>
</feature>
<dbReference type="HAMAP" id="MF_00983">
    <property type="entry name" value="PriA"/>
    <property type="match status" value="1"/>
</dbReference>
<evidence type="ECO:0000313" key="15">
    <source>
        <dbReference type="EMBL" id="SFT53324.1"/>
    </source>
</evidence>
<feature type="domain" description="Helicase ATP-binding" evidence="13">
    <location>
        <begin position="301"/>
        <end position="471"/>
    </location>
</feature>
<comment type="function">
    <text evidence="12">Initiates the restart of stalled replication forks, which reloads the replicative helicase on sites other than the origin of replication. Recognizes and binds to abandoned replication forks and remodels them to uncover a helicase loading site. Promotes assembly of the primosome at these replication forks.</text>
</comment>
<dbReference type="STRING" id="477690.SAMN05216474_1132"/>
<dbReference type="SMART" id="SM00490">
    <property type="entry name" value="HELICc"/>
    <property type="match status" value="1"/>
</dbReference>
<keyword evidence="2 12" id="KW-0235">DNA replication</keyword>
<evidence type="ECO:0000256" key="2">
    <source>
        <dbReference type="ARBA" id="ARBA00022705"/>
    </source>
</evidence>
<dbReference type="GO" id="GO:0006270">
    <property type="term" value="P:DNA replication initiation"/>
    <property type="evidence" value="ECO:0007669"/>
    <property type="project" value="TreeGrafter"/>
</dbReference>
<dbReference type="FunFam" id="3.40.1440.60:FF:000001">
    <property type="entry name" value="Primosomal protein N"/>
    <property type="match status" value="1"/>
</dbReference>
<dbReference type="GO" id="GO:0008270">
    <property type="term" value="F:zinc ion binding"/>
    <property type="evidence" value="ECO:0007669"/>
    <property type="project" value="UniProtKB-UniRule"/>
</dbReference>
<dbReference type="InterPro" id="IPR027417">
    <property type="entry name" value="P-loop_NTPase"/>
</dbReference>
<dbReference type="AlphaFoldDB" id="A0A1I6YSC7"/>
<comment type="catalytic activity">
    <reaction evidence="11 12">
        <text>ATP + H2O = ADP + phosphate + H(+)</text>
        <dbReference type="Rhea" id="RHEA:13065"/>
        <dbReference type="ChEBI" id="CHEBI:15377"/>
        <dbReference type="ChEBI" id="CHEBI:15378"/>
        <dbReference type="ChEBI" id="CHEBI:30616"/>
        <dbReference type="ChEBI" id="CHEBI:43474"/>
        <dbReference type="ChEBI" id="CHEBI:456216"/>
        <dbReference type="EC" id="5.6.2.4"/>
    </reaction>
</comment>
<evidence type="ECO:0000256" key="11">
    <source>
        <dbReference type="ARBA" id="ARBA00048988"/>
    </source>
</evidence>
<dbReference type="Pfam" id="PF00270">
    <property type="entry name" value="DEAD"/>
    <property type="match status" value="1"/>
</dbReference>
<keyword evidence="3 12" id="KW-0479">Metal-binding</keyword>
<dbReference type="Pfam" id="PF00271">
    <property type="entry name" value="Helicase_C"/>
    <property type="match status" value="1"/>
</dbReference>
<dbReference type="InterPro" id="IPR011545">
    <property type="entry name" value="DEAD/DEAH_box_helicase_dom"/>
</dbReference>
<name>A0A1I6YSC7_9FLAO</name>
<evidence type="ECO:0000256" key="12">
    <source>
        <dbReference type="HAMAP-Rule" id="MF_00983"/>
    </source>
</evidence>
<dbReference type="PROSITE" id="PS51192">
    <property type="entry name" value="HELICASE_ATP_BIND_1"/>
    <property type="match status" value="1"/>
</dbReference>